<evidence type="ECO:0000313" key="4">
    <source>
        <dbReference type="Proteomes" id="UP001152797"/>
    </source>
</evidence>
<sequence length="242" mass="28611">PFWIPSRLRQARRMATRFFCWLLLVPVVSLRSDGQQLAHSDIGSQACCVVDGYNYRISDPSFRKKAAHVIWMLEKTGLYDVPGDDFKSLWRKSILCTRALNLEDNESCPRVFGNVEPWKTKRNLELAENGIKKFYDEHRFWSEGYFFRKPKCPRGFAPAQEPKWRCSFDMKRLMRLLEIWIEKVGYDVRLAEILPQHKSKPGWIDRNRGYSDFSSEISLLKGNIKRLRAQAEEIWPKRFTDE</sequence>
<protein>
    <submittedName>
        <fullName evidence="2">Uncharacterized protein</fullName>
    </submittedName>
</protein>
<feature type="non-terminal residue" evidence="2">
    <location>
        <position position="1"/>
    </location>
</feature>
<feature type="signal peptide" evidence="1">
    <location>
        <begin position="1"/>
        <end position="30"/>
    </location>
</feature>
<reference evidence="2" key="1">
    <citation type="submission" date="2022-10" db="EMBL/GenBank/DDBJ databases">
        <authorList>
            <person name="Chen Y."/>
            <person name="Dougan E. K."/>
            <person name="Chan C."/>
            <person name="Rhodes N."/>
            <person name="Thang M."/>
        </authorList>
    </citation>
    <scope>NUCLEOTIDE SEQUENCE</scope>
</reference>
<evidence type="ECO:0000256" key="1">
    <source>
        <dbReference type="SAM" id="SignalP"/>
    </source>
</evidence>
<evidence type="ECO:0000313" key="2">
    <source>
        <dbReference type="EMBL" id="CAI4017867.1"/>
    </source>
</evidence>
<comment type="caution">
    <text evidence="2">The sequence shown here is derived from an EMBL/GenBank/DDBJ whole genome shotgun (WGS) entry which is preliminary data.</text>
</comment>
<dbReference type="AlphaFoldDB" id="A0A9P1GN20"/>
<keyword evidence="1" id="KW-0732">Signal</keyword>
<dbReference type="EMBL" id="CAMXCT020006660">
    <property type="protein sequence ID" value="CAL1171242.1"/>
    <property type="molecule type" value="Genomic_DNA"/>
</dbReference>
<keyword evidence="4" id="KW-1185">Reference proteome</keyword>
<dbReference type="Proteomes" id="UP001152797">
    <property type="component" value="Unassembled WGS sequence"/>
</dbReference>
<name>A0A9P1GN20_9DINO</name>
<accession>A0A9P1GN20</accession>
<dbReference type="EMBL" id="CAMXCT010006660">
    <property type="protein sequence ID" value="CAI4017867.1"/>
    <property type="molecule type" value="Genomic_DNA"/>
</dbReference>
<evidence type="ECO:0000313" key="3">
    <source>
        <dbReference type="EMBL" id="CAL4805179.1"/>
    </source>
</evidence>
<proteinExistence type="predicted"/>
<organism evidence="2">
    <name type="scientific">Cladocopium goreaui</name>
    <dbReference type="NCBI Taxonomy" id="2562237"/>
    <lineage>
        <taxon>Eukaryota</taxon>
        <taxon>Sar</taxon>
        <taxon>Alveolata</taxon>
        <taxon>Dinophyceae</taxon>
        <taxon>Suessiales</taxon>
        <taxon>Symbiodiniaceae</taxon>
        <taxon>Cladocopium</taxon>
    </lineage>
</organism>
<reference evidence="3 4" key="2">
    <citation type="submission" date="2024-05" db="EMBL/GenBank/DDBJ databases">
        <authorList>
            <person name="Chen Y."/>
            <person name="Shah S."/>
            <person name="Dougan E. K."/>
            <person name="Thang M."/>
            <person name="Chan C."/>
        </authorList>
    </citation>
    <scope>NUCLEOTIDE SEQUENCE [LARGE SCALE GENOMIC DNA]</scope>
</reference>
<gene>
    <name evidence="2" type="ORF">C1SCF055_LOCUS42478</name>
</gene>
<feature type="chain" id="PRO_5043273023" evidence="1">
    <location>
        <begin position="31"/>
        <end position="242"/>
    </location>
</feature>
<dbReference type="EMBL" id="CAMXCT030006660">
    <property type="protein sequence ID" value="CAL4805179.1"/>
    <property type="molecule type" value="Genomic_DNA"/>
</dbReference>